<name>G0NNL5_CAEBE</name>
<dbReference type="InParanoid" id="G0NNL5"/>
<dbReference type="EMBL" id="GL379915">
    <property type="protein sequence ID" value="EGT34629.1"/>
    <property type="molecule type" value="Genomic_DNA"/>
</dbReference>
<feature type="compositionally biased region" description="Basic residues" evidence="1">
    <location>
        <begin position="40"/>
        <end position="56"/>
    </location>
</feature>
<feature type="compositionally biased region" description="Basic and acidic residues" evidence="1">
    <location>
        <begin position="17"/>
        <end position="28"/>
    </location>
</feature>
<dbReference type="HOGENOM" id="CLU_2294146_0_0_1"/>
<reference evidence="3" key="1">
    <citation type="submission" date="2011-07" db="EMBL/GenBank/DDBJ databases">
        <authorList>
            <consortium name="Caenorhabditis brenneri Sequencing and Analysis Consortium"/>
            <person name="Wilson R.K."/>
        </authorList>
    </citation>
    <scope>NUCLEOTIDE SEQUENCE [LARGE SCALE GENOMIC DNA]</scope>
    <source>
        <strain evidence="3">PB2801</strain>
    </source>
</reference>
<sequence length="101" mass="11321">MNAPGTSRSHGSSNGTDRSRAVCREPVRAPKISSRSISKEKKKCKPAVKKRNQKKSGRYEPYPEQQKPCPSLNYTPTSYVYNNEDPAWRPASPTWPGKDNA</sequence>
<evidence type="ECO:0000256" key="1">
    <source>
        <dbReference type="SAM" id="MobiDB-lite"/>
    </source>
</evidence>
<gene>
    <name evidence="2" type="ORF">CAEBREN_00882</name>
</gene>
<evidence type="ECO:0000313" key="2">
    <source>
        <dbReference type="EMBL" id="EGT34629.1"/>
    </source>
</evidence>
<proteinExistence type="predicted"/>
<dbReference type="Proteomes" id="UP000008068">
    <property type="component" value="Unassembled WGS sequence"/>
</dbReference>
<accession>G0NNL5</accession>
<keyword evidence="3" id="KW-1185">Reference proteome</keyword>
<evidence type="ECO:0000313" key="3">
    <source>
        <dbReference type="Proteomes" id="UP000008068"/>
    </source>
</evidence>
<protein>
    <submittedName>
        <fullName evidence="2">Uncharacterized protein</fullName>
    </submittedName>
</protein>
<feature type="region of interest" description="Disordered" evidence="1">
    <location>
        <begin position="1"/>
        <end position="76"/>
    </location>
</feature>
<feature type="compositionally biased region" description="Polar residues" evidence="1">
    <location>
        <begin position="1"/>
        <end position="16"/>
    </location>
</feature>
<organism evidence="3">
    <name type="scientific">Caenorhabditis brenneri</name>
    <name type="common">Nematode worm</name>
    <dbReference type="NCBI Taxonomy" id="135651"/>
    <lineage>
        <taxon>Eukaryota</taxon>
        <taxon>Metazoa</taxon>
        <taxon>Ecdysozoa</taxon>
        <taxon>Nematoda</taxon>
        <taxon>Chromadorea</taxon>
        <taxon>Rhabditida</taxon>
        <taxon>Rhabditina</taxon>
        <taxon>Rhabditomorpha</taxon>
        <taxon>Rhabditoidea</taxon>
        <taxon>Rhabditidae</taxon>
        <taxon>Peloderinae</taxon>
        <taxon>Caenorhabditis</taxon>
    </lineage>
</organism>
<dbReference type="AlphaFoldDB" id="G0NNL5"/>